<evidence type="ECO:0000256" key="1">
    <source>
        <dbReference type="SAM" id="MobiDB-lite"/>
    </source>
</evidence>
<gene>
    <name evidence="2" type="ORF">KX928_00050</name>
</gene>
<dbReference type="Proteomes" id="UP001138661">
    <property type="component" value="Unassembled WGS sequence"/>
</dbReference>
<sequence>MSDDEDLQQHIEDLKDALREYPEPQIQGAKLNQLIANVVPELDFRQAVGIPVGPGALKKFVSDYLSDTLAHVGHNGGDVMYGIEGRSAIASAMQSAAYWKTFVSPNSQLELVFQKDSEELAVRTVSELQQDDQIISKVTIDEHDSIREDFQTGLDPDMAEKLKGLEGEKDPYGEWLGRLRQQGNHMAKRWGEFRRKSLIELFEKRLEDLKISGDVAVQCTQKLADSQFSSHLQTKQQRSTTVSTPRQVKSDKLPHLQSRSSEGLDDARKFAQSVIGLMGYEDIRAVRLPLGAVLDAMGMKR</sequence>
<keyword evidence="3" id="KW-1185">Reference proteome</keyword>
<evidence type="ECO:0000313" key="2">
    <source>
        <dbReference type="EMBL" id="MBW4706170.1"/>
    </source>
</evidence>
<reference evidence="2" key="1">
    <citation type="submission" date="2021-07" db="EMBL/GenBank/DDBJ databases">
        <title>Roseobacter insulae sp. nov., isolated from a tidal flat.</title>
        <authorList>
            <person name="Park S."/>
            <person name="Yoon J.-H."/>
        </authorList>
    </citation>
    <scope>NUCLEOTIDE SEQUENCE</scope>
    <source>
        <strain evidence="2">YSTF-M11</strain>
    </source>
</reference>
<accession>A0A9X1JWH7</accession>
<dbReference type="AlphaFoldDB" id="A0A9X1JWH7"/>
<dbReference type="EMBL" id="JAHXDN010000001">
    <property type="protein sequence ID" value="MBW4706170.1"/>
    <property type="molecule type" value="Genomic_DNA"/>
</dbReference>
<evidence type="ECO:0000313" key="3">
    <source>
        <dbReference type="Proteomes" id="UP001138661"/>
    </source>
</evidence>
<feature type="compositionally biased region" description="Polar residues" evidence="1">
    <location>
        <begin position="227"/>
        <end position="247"/>
    </location>
</feature>
<protein>
    <submittedName>
        <fullName evidence="2">Uncharacterized protein</fullName>
    </submittedName>
</protein>
<proteinExistence type="predicted"/>
<comment type="caution">
    <text evidence="2">The sequence shown here is derived from an EMBL/GenBank/DDBJ whole genome shotgun (WGS) entry which is preliminary data.</text>
</comment>
<organism evidence="2 3">
    <name type="scientific">Roseobacter insulae</name>
    <dbReference type="NCBI Taxonomy" id="2859783"/>
    <lineage>
        <taxon>Bacteria</taxon>
        <taxon>Pseudomonadati</taxon>
        <taxon>Pseudomonadota</taxon>
        <taxon>Alphaproteobacteria</taxon>
        <taxon>Rhodobacterales</taxon>
        <taxon>Roseobacteraceae</taxon>
        <taxon>Roseobacter</taxon>
    </lineage>
</organism>
<name>A0A9X1JWH7_9RHOB</name>
<dbReference type="RefSeq" id="WP_219497583.1">
    <property type="nucleotide sequence ID" value="NZ_JAHXDN010000001.1"/>
</dbReference>
<feature type="region of interest" description="Disordered" evidence="1">
    <location>
        <begin position="227"/>
        <end position="264"/>
    </location>
</feature>